<protein>
    <submittedName>
        <fullName evidence="3">Uncharacterized protein</fullName>
    </submittedName>
</protein>
<evidence type="ECO:0000313" key="4">
    <source>
        <dbReference type="Proteomes" id="UP001230339"/>
    </source>
</evidence>
<evidence type="ECO:0000256" key="1">
    <source>
        <dbReference type="SAM" id="MobiDB-lite"/>
    </source>
</evidence>
<dbReference type="Proteomes" id="UP001230339">
    <property type="component" value="Chromosome"/>
</dbReference>
<feature type="region of interest" description="Disordered" evidence="1">
    <location>
        <begin position="107"/>
        <end position="128"/>
    </location>
</feature>
<evidence type="ECO:0000256" key="2">
    <source>
        <dbReference type="SAM" id="SignalP"/>
    </source>
</evidence>
<dbReference type="RefSeq" id="WP_305415843.1">
    <property type="nucleotide sequence ID" value="NZ_CP117426.1"/>
</dbReference>
<keyword evidence="4" id="KW-1185">Reference proteome</keyword>
<evidence type="ECO:0000313" key="3">
    <source>
        <dbReference type="EMBL" id="WLH10120.1"/>
    </source>
</evidence>
<organism evidence="3 4">
    <name type="scientific">Pseudomonas hefeiensis</name>
    <dbReference type="NCBI Taxonomy" id="2738125"/>
    <lineage>
        <taxon>Bacteria</taxon>
        <taxon>Pseudomonadati</taxon>
        <taxon>Pseudomonadota</taxon>
        <taxon>Gammaproteobacteria</taxon>
        <taxon>Pseudomonadales</taxon>
        <taxon>Pseudomonadaceae</taxon>
        <taxon>Pseudomonas</taxon>
    </lineage>
</organism>
<accession>A0ABY9G3F6</accession>
<feature type="signal peptide" evidence="2">
    <location>
        <begin position="1"/>
        <end position="22"/>
    </location>
</feature>
<feature type="chain" id="PRO_5046881203" evidence="2">
    <location>
        <begin position="23"/>
        <end position="128"/>
    </location>
</feature>
<gene>
    <name evidence="3" type="ORF">PSH57_14435</name>
</gene>
<keyword evidence="2" id="KW-0732">Signal</keyword>
<sequence length="128" mass="13724">MSSKQASIIGLMWGLASAGALAELPDQSILTRYGVTSEQLPAAQAGDPVEAAAPRPRFEVQAEKPWVSVSLGEVKKPAITGNISIDHAIEQQYNRCLRLRDQMMRRKGGPISCEEGSPTPAMGTGFSR</sequence>
<proteinExistence type="predicted"/>
<name>A0ABY9G3F6_9PSED</name>
<dbReference type="EMBL" id="CP117449">
    <property type="protein sequence ID" value="WLH10120.1"/>
    <property type="molecule type" value="Genomic_DNA"/>
</dbReference>
<reference evidence="3 4" key="1">
    <citation type="submission" date="2023-02" db="EMBL/GenBank/DDBJ databases">
        <title>Evolution of Hrp T3SS in non-pathogenic Pseudomonas fluorescens.</title>
        <authorList>
            <person name="Liao K."/>
            <person name="Wei H."/>
            <person name="Gu Y."/>
        </authorList>
    </citation>
    <scope>NUCLEOTIDE SEQUENCE [LARGE SCALE GENOMIC DNA]</scope>
    <source>
        <strain evidence="3 4">FP205</strain>
    </source>
</reference>